<sequence length="334" mass="37822">MSDIPIVHEGCQKVEVKTQLHVLLSKQILSQLFPNTNFLKNLRSLTIGNISQAVLEEIFANCGQLQSLMLWDRLGPGILYDIRNIGLCRTLKVLMLPLEIATPLAVCRLVNLTHLTLQRQNVWPGIDWLCTVIAIIQARRFDLQELSFNGSWLVAPLDLSRLNLANCTALTDLKLSNCRLSELSGPPLPLTCQRISFRRCSVVKLHNYTRTHALLQNLEVVDCQVLSEAPLLRRILSLRKRLTDHAPLVLTFSQSPKLRSEYSEWSQEEVNEFSRWLKVKELEPQQADTWNQPLETVSMNFSSSINFLPNLSLPEDSIPNAADIVQGLDPLEGD</sequence>
<accession>A0AB40AAS3</accession>
<dbReference type="Gene3D" id="3.80.10.10">
    <property type="entry name" value="Ribonuclease Inhibitor"/>
    <property type="match status" value="1"/>
</dbReference>
<dbReference type="AlphaFoldDB" id="A0AB40AAS3"/>
<dbReference type="GeneID" id="118878020"/>
<dbReference type="SUPFAM" id="SSF52058">
    <property type="entry name" value="L domain-like"/>
    <property type="match status" value="1"/>
</dbReference>
<name>A0AB40AAS3_DROSZ</name>
<organism evidence="1 2">
    <name type="scientific">Drosophila suzukii</name>
    <name type="common">Spotted-wing drosophila fruit fly</name>
    <dbReference type="NCBI Taxonomy" id="28584"/>
    <lineage>
        <taxon>Eukaryota</taxon>
        <taxon>Metazoa</taxon>
        <taxon>Ecdysozoa</taxon>
        <taxon>Arthropoda</taxon>
        <taxon>Hexapoda</taxon>
        <taxon>Insecta</taxon>
        <taxon>Pterygota</taxon>
        <taxon>Neoptera</taxon>
        <taxon>Endopterygota</taxon>
        <taxon>Diptera</taxon>
        <taxon>Brachycera</taxon>
        <taxon>Muscomorpha</taxon>
        <taxon>Ephydroidea</taxon>
        <taxon>Drosophilidae</taxon>
        <taxon>Drosophila</taxon>
        <taxon>Sophophora</taxon>
    </lineage>
</organism>
<reference evidence="2" key="1">
    <citation type="submission" date="2025-08" db="UniProtKB">
        <authorList>
            <consortium name="RefSeq"/>
        </authorList>
    </citation>
    <scope>IDENTIFICATION</scope>
</reference>
<dbReference type="InterPro" id="IPR032675">
    <property type="entry name" value="LRR_dom_sf"/>
</dbReference>
<gene>
    <name evidence="2" type="primary">LOC118878020</name>
</gene>
<dbReference type="Proteomes" id="UP001652628">
    <property type="component" value="Chromosome 3"/>
</dbReference>
<evidence type="ECO:0000313" key="2">
    <source>
        <dbReference type="RefSeq" id="XP_036675000.3"/>
    </source>
</evidence>
<proteinExistence type="predicted"/>
<protein>
    <recommendedName>
        <fullName evidence="3">CG10307-PA</fullName>
    </recommendedName>
</protein>
<evidence type="ECO:0008006" key="3">
    <source>
        <dbReference type="Google" id="ProtNLM"/>
    </source>
</evidence>
<dbReference type="RefSeq" id="XP_036675000.3">
    <property type="nucleotide sequence ID" value="XM_036819105.3"/>
</dbReference>
<keyword evidence="1" id="KW-1185">Reference proteome</keyword>
<evidence type="ECO:0000313" key="1">
    <source>
        <dbReference type="Proteomes" id="UP001652628"/>
    </source>
</evidence>